<dbReference type="AlphaFoldDB" id="A0A942TF57"/>
<evidence type="ECO:0000313" key="3">
    <source>
        <dbReference type="Proteomes" id="UP000681414"/>
    </source>
</evidence>
<dbReference type="EMBL" id="JAGYPG010000002">
    <property type="protein sequence ID" value="MBS4195387.1"/>
    <property type="molecule type" value="Genomic_DNA"/>
</dbReference>
<keyword evidence="3" id="KW-1185">Reference proteome</keyword>
<keyword evidence="1" id="KW-0175">Coiled coil</keyword>
<proteinExistence type="predicted"/>
<accession>A0A942TF57</accession>
<evidence type="ECO:0000256" key="1">
    <source>
        <dbReference type="SAM" id="Coils"/>
    </source>
</evidence>
<dbReference type="Proteomes" id="UP000681414">
    <property type="component" value="Unassembled WGS sequence"/>
</dbReference>
<gene>
    <name evidence="2" type="ORF">KHA97_10000</name>
</gene>
<evidence type="ECO:0000313" key="2">
    <source>
        <dbReference type="EMBL" id="MBS4195387.1"/>
    </source>
</evidence>
<reference evidence="2 3" key="1">
    <citation type="submission" date="2021-05" db="EMBL/GenBank/DDBJ databases">
        <title>Novel Bacillus species.</title>
        <authorList>
            <person name="Liu G."/>
        </authorList>
    </citation>
    <scope>NUCLEOTIDE SEQUENCE [LARGE SCALE GENOMIC DNA]</scope>
    <source>
        <strain evidence="3">FJAT-49780</strain>
    </source>
</reference>
<comment type="caution">
    <text evidence="2">The sequence shown here is derived from an EMBL/GenBank/DDBJ whole genome shotgun (WGS) entry which is preliminary data.</text>
</comment>
<name>A0A942TF57_9BACI</name>
<organism evidence="2 3">
    <name type="scientific">Lederbergia citri</name>
    <dbReference type="NCBI Taxonomy" id="2833580"/>
    <lineage>
        <taxon>Bacteria</taxon>
        <taxon>Bacillati</taxon>
        <taxon>Bacillota</taxon>
        <taxon>Bacilli</taxon>
        <taxon>Bacillales</taxon>
        <taxon>Bacillaceae</taxon>
        <taxon>Lederbergia</taxon>
    </lineage>
</organism>
<feature type="coiled-coil region" evidence="1">
    <location>
        <begin position="91"/>
        <end position="120"/>
    </location>
</feature>
<sequence length="124" mass="14487">MDDWNTTTFHAYLSDKHAEMFGCDYVPFRGWTAEKGMIGNLIGTRTKPRTASNEDVKRFIDETFAEYRPSAQYPGTSFGFMFTYRKNVWQRIQLDAKLEAKRKEQAQAKAEKQAVDFEKLADWL</sequence>
<protein>
    <submittedName>
        <fullName evidence="2">Uncharacterized protein</fullName>
    </submittedName>
</protein>